<dbReference type="EC" id="2.1.1.182" evidence="7"/>
<feature type="binding site" evidence="7 8">
    <location>
        <position position="108"/>
    </location>
    <ligand>
        <name>S-adenosyl-L-methionine</name>
        <dbReference type="ChEBI" id="CHEBI:59789"/>
    </ligand>
</feature>
<keyword evidence="6 7" id="KW-0694">RNA-binding</keyword>
<dbReference type="InterPro" id="IPR001737">
    <property type="entry name" value="KsgA/Erm"/>
</dbReference>
<dbReference type="SUPFAM" id="SSF53335">
    <property type="entry name" value="S-adenosyl-L-methionine-dependent methyltransferases"/>
    <property type="match status" value="1"/>
</dbReference>
<comment type="subcellular location">
    <subcellularLocation>
        <location evidence="7">Cytoplasm</location>
    </subcellularLocation>
</comment>
<dbReference type="SMART" id="SM00650">
    <property type="entry name" value="rADc"/>
    <property type="match status" value="1"/>
</dbReference>
<keyword evidence="1 7" id="KW-0963">Cytoplasm</keyword>
<feature type="binding site" evidence="7 8">
    <location>
        <position position="37"/>
    </location>
    <ligand>
        <name>S-adenosyl-L-methionine</name>
        <dbReference type="ChEBI" id="CHEBI:59789"/>
    </ligand>
</feature>
<evidence type="ECO:0000256" key="6">
    <source>
        <dbReference type="ARBA" id="ARBA00022884"/>
    </source>
</evidence>
<comment type="catalytic activity">
    <reaction evidence="7">
        <text>adenosine(1518)/adenosine(1519) in 16S rRNA + 4 S-adenosyl-L-methionine = N(6)-dimethyladenosine(1518)/N(6)-dimethyladenosine(1519) in 16S rRNA + 4 S-adenosyl-L-homocysteine + 4 H(+)</text>
        <dbReference type="Rhea" id="RHEA:19609"/>
        <dbReference type="Rhea" id="RHEA-COMP:10232"/>
        <dbReference type="Rhea" id="RHEA-COMP:10233"/>
        <dbReference type="ChEBI" id="CHEBI:15378"/>
        <dbReference type="ChEBI" id="CHEBI:57856"/>
        <dbReference type="ChEBI" id="CHEBI:59789"/>
        <dbReference type="ChEBI" id="CHEBI:74411"/>
        <dbReference type="ChEBI" id="CHEBI:74493"/>
        <dbReference type="EC" id="2.1.1.182"/>
    </reaction>
</comment>
<keyword evidence="5 7" id="KW-0949">S-adenosyl-L-methionine</keyword>
<protein>
    <recommendedName>
        <fullName evidence="7">Ribosomal RNA small subunit methyltransferase A</fullName>
        <ecNumber evidence="7">2.1.1.182</ecNumber>
    </recommendedName>
    <alternativeName>
        <fullName evidence="7">16S rRNA (adenine(1518)-N(6)/adenine(1519)-N(6))-dimethyltransferase</fullName>
    </alternativeName>
    <alternativeName>
        <fullName evidence="7">16S rRNA dimethyladenosine transferase</fullName>
    </alternativeName>
    <alternativeName>
        <fullName evidence="7">16S rRNA dimethylase</fullName>
    </alternativeName>
    <alternativeName>
        <fullName evidence="7">S-adenosylmethionine-6-N', N'-adenosyl(rRNA) dimethyltransferase</fullName>
    </alternativeName>
</protein>
<dbReference type="InterPro" id="IPR023165">
    <property type="entry name" value="rRNA_Ade_diMease-like_C"/>
</dbReference>
<dbReference type="Gene3D" id="3.40.50.150">
    <property type="entry name" value="Vaccinia Virus protein VP39"/>
    <property type="match status" value="1"/>
</dbReference>
<dbReference type="InterPro" id="IPR020596">
    <property type="entry name" value="rRNA_Ade_Mease_Trfase_CS"/>
</dbReference>
<dbReference type="Gene3D" id="1.10.8.100">
    <property type="entry name" value="Ribosomal RNA adenine dimethylase-like, domain 2"/>
    <property type="match status" value="1"/>
</dbReference>
<dbReference type="GO" id="GO:0003723">
    <property type="term" value="F:RNA binding"/>
    <property type="evidence" value="ECO:0007669"/>
    <property type="project" value="UniProtKB-UniRule"/>
</dbReference>
<evidence type="ECO:0000259" key="9">
    <source>
        <dbReference type="SMART" id="SM00650"/>
    </source>
</evidence>
<sequence>MKPIKHLGQNFLIDKNTVRKVIKTADLKPEDIILEIGPGLGALTQELAKKAKKIIAVEKDARMCQALKEQLKDFDNIEIINQDILKFEIIKLFKNLKFKIKNYKIVANLPFYITAPVIRKFLESENPPQEMVLIIQKEVAQRISAQPPKMSILAVSVQFYAEAKIISYISKKSFRPRPKVDAAIIKIKPENKYQTDDAKFFKIVKAGFSQPRKQLINNLSKKLKINKQKINSLLFSAGVEPTQRAETLSINDWLDLSKVL</sequence>
<reference evidence="10 11" key="1">
    <citation type="journal article" date="2016" name="Nat. Commun.">
        <title>Thousands of microbial genomes shed light on interconnected biogeochemical processes in an aquifer system.</title>
        <authorList>
            <person name="Anantharaman K."/>
            <person name="Brown C.T."/>
            <person name="Hug L.A."/>
            <person name="Sharon I."/>
            <person name="Castelle C.J."/>
            <person name="Probst A.J."/>
            <person name="Thomas B.C."/>
            <person name="Singh A."/>
            <person name="Wilkins M.J."/>
            <person name="Karaoz U."/>
            <person name="Brodie E.L."/>
            <person name="Williams K.H."/>
            <person name="Hubbard S.S."/>
            <person name="Banfield J.F."/>
        </authorList>
    </citation>
    <scope>NUCLEOTIDE SEQUENCE [LARGE SCALE GENOMIC DNA]</scope>
</reference>
<dbReference type="PROSITE" id="PS51689">
    <property type="entry name" value="SAM_RNA_A_N6_MT"/>
    <property type="match status" value="1"/>
</dbReference>
<keyword evidence="4 7" id="KW-0808">Transferase</keyword>
<feature type="binding site" evidence="7 8">
    <location>
        <position position="12"/>
    </location>
    <ligand>
        <name>S-adenosyl-L-methionine</name>
        <dbReference type="ChEBI" id="CHEBI:59789"/>
    </ligand>
</feature>
<keyword evidence="2 7" id="KW-0698">rRNA processing</keyword>
<dbReference type="FunFam" id="3.40.50.150:FF:000023">
    <property type="entry name" value="Ribosomal RNA small subunit methyltransferase A"/>
    <property type="match status" value="1"/>
</dbReference>
<proteinExistence type="inferred from homology"/>
<dbReference type="EMBL" id="MHLW01000022">
    <property type="protein sequence ID" value="OGZ17903.1"/>
    <property type="molecule type" value="Genomic_DNA"/>
</dbReference>
<evidence type="ECO:0000256" key="8">
    <source>
        <dbReference type="PROSITE-ProRule" id="PRU01026"/>
    </source>
</evidence>
<evidence type="ECO:0000256" key="3">
    <source>
        <dbReference type="ARBA" id="ARBA00022603"/>
    </source>
</evidence>
<feature type="binding site" evidence="7 8">
    <location>
        <position position="10"/>
    </location>
    <ligand>
        <name>S-adenosyl-L-methionine</name>
        <dbReference type="ChEBI" id="CHEBI:59789"/>
    </ligand>
</feature>
<evidence type="ECO:0000256" key="5">
    <source>
        <dbReference type="ARBA" id="ARBA00022691"/>
    </source>
</evidence>
<evidence type="ECO:0000256" key="1">
    <source>
        <dbReference type="ARBA" id="ARBA00022490"/>
    </source>
</evidence>
<dbReference type="HAMAP" id="MF_00607">
    <property type="entry name" value="16SrRNA_methyltr_A"/>
    <property type="match status" value="1"/>
</dbReference>
<dbReference type="PANTHER" id="PTHR11727:SF7">
    <property type="entry name" value="DIMETHYLADENOSINE TRANSFERASE-RELATED"/>
    <property type="match status" value="1"/>
</dbReference>
<dbReference type="GO" id="GO:0005829">
    <property type="term" value="C:cytosol"/>
    <property type="evidence" value="ECO:0007669"/>
    <property type="project" value="TreeGrafter"/>
</dbReference>
<evidence type="ECO:0000313" key="10">
    <source>
        <dbReference type="EMBL" id="OGZ17903.1"/>
    </source>
</evidence>
<feature type="binding site" evidence="7 8">
    <location>
        <position position="83"/>
    </location>
    <ligand>
        <name>S-adenosyl-L-methionine</name>
        <dbReference type="ChEBI" id="CHEBI:59789"/>
    </ligand>
</feature>
<accession>A0A1G2DWG9</accession>
<comment type="similarity">
    <text evidence="7">Belongs to the class I-like SAM-binding methyltransferase superfamily. rRNA adenine N(6)-methyltransferase family. RsmA subfamily.</text>
</comment>
<gene>
    <name evidence="7" type="primary">rsmA</name>
    <name evidence="7" type="synonym">ksgA</name>
    <name evidence="10" type="ORF">A2V72_02910</name>
</gene>
<dbReference type="Proteomes" id="UP000178893">
    <property type="component" value="Unassembled WGS sequence"/>
</dbReference>
<feature type="domain" description="Ribosomal RNA adenine methylase transferase N-terminal" evidence="9">
    <location>
        <begin position="17"/>
        <end position="191"/>
    </location>
</feature>
<dbReference type="Pfam" id="PF00398">
    <property type="entry name" value="RrnaAD"/>
    <property type="match status" value="1"/>
</dbReference>
<dbReference type="InterPro" id="IPR029063">
    <property type="entry name" value="SAM-dependent_MTases_sf"/>
</dbReference>
<dbReference type="InterPro" id="IPR011530">
    <property type="entry name" value="rRNA_adenine_dimethylase"/>
</dbReference>
<comment type="caution">
    <text evidence="10">The sequence shown here is derived from an EMBL/GenBank/DDBJ whole genome shotgun (WGS) entry which is preliminary data.</text>
</comment>
<organism evidence="10 11">
    <name type="scientific">Candidatus Nealsonbacteria bacterium RBG_13_37_56</name>
    <dbReference type="NCBI Taxonomy" id="1801661"/>
    <lineage>
        <taxon>Bacteria</taxon>
        <taxon>Candidatus Nealsoniibacteriota</taxon>
    </lineage>
</organism>
<evidence type="ECO:0000256" key="2">
    <source>
        <dbReference type="ARBA" id="ARBA00022552"/>
    </source>
</evidence>
<evidence type="ECO:0000256" key="4">
    <source>
        <dbReference type="ARBA" id="ARBA00022679"/>
    </source>
</evidence>
<feature type="binding site" evidence="7 8">
    <location>
        <position position="58"/>
    </location>
    <ligand>
        <name>S-adenosyl-L-methionine</name>
        <dbReference type="ChEBI" id="CHEBI:59789"/>
    </ligand>
</feature>
<comment type="function">
    <text evidence="7">Specifically dimethylates two adjacent adenosines (A1518 and A1519) in the loop of a conserved hairpin near the 3'-end of 16S rRNA in the 30S particle. May play a critical role in biogenesis of 30S subunits.</text>
</comment>
<evidence type="ECO:0000256" key="7">
    <source>
        <dbReference type="HAMAP-Rule" id="MF_00607"/>
    </source>
</evidence>
<dbReference type="PROSITE" id="PS01131">
    <property type="entry name" value="RRNA_A_DIMETH"/>
    <property type="match status" value="1"/>
</dbReference>
<dbReference type="GO" id="GO:0052908">
    <property type="term" value="F:16S rRNA (adenine(1518)-N(6)/adenine(1519)-N(6))-dimethyltransferase activity"/>
    <property type="evidence" value="ECO:0007669"/>
    <property type="project" value="UniProtKB-EC"/>
</dbReference>
<dbReference type="NCBIfam" id="TIGR00755">
    <property type="entry name" value="ksgA"/>
    <property type="match status" value="1"/>
</dbReference>
<dbReference type="CDD" id="cd02440">
    <property type="entry name" value="AdoMet_MTases"/>
    <property type="match status" value="1"/>
</dbReference>
<dbReference type="PANTHER" id="PTHR11727">
    <property type="entry name" value="DIMETHYLADENOSINE TRANSFERASE"/>
    <property type="match status" value="1"/>
</dbReference>
<name>A0A1G2DWG9_9BACT</name>
<keyword evidence="3 7" id="KW-0489">Methyltransferase</keyword>
<dbReference type="AlphaFoldDB" id="A0A1G2DWG9"/>
<dbReference type="InterPro" id="IPR020598">
    <property type="entry name" value="rRNA_Ade_methylase_Trfase_N"/>
</dbReference>
<evidence type="ECO:0000313" key="11">
    <source>
        <dbReference type="Proteomes" id="UP000178893"/>
    </source>
</evidence>